<dbReference type="InterPro" id="IPR000719">
    <property type="entry name" value="Prot_kinase_dom"/>
</dbReference>
<evidence type="ECO:0000256" key="3">
    <source>
        <dbReference type="ARBA" id="ARBA00022679"/>
    </source>
</evidence>
<dbReference type="InterPro" id="IPR017441">
    <property type="entry name" value="Protein_kinase_ATP_BS"/>
</dbReference>
<dbReference type="InterPro" id="IPR011009">
    <property type="entry name" value="Kinase-like_dom_sf"/>
</dbReference>
<evidence type="ECO:0000256" key="9">
    <source>
        <dbReference type="PROSITE-ProRule" id="PRU10141"/>
    </source>
</evidence>
<evidence type="ECO:0000256" key="8">
    <source>
        <dbReference type="ARBA" id="ARBA00048679"/>
    </source>
</evidence>
<evidence type="ECO:0000313" key="13">
    <source>
        <dbReference type="Proteomes" id="UP000001744"/>
    </source>
</evidence>
<comment type="similarity">
    <text evidence="10">Belongs to the protein kinase superfamily.</text>
</comment>
<comment type="catalytic activity">
    <reaction evidence="7">
        <text>L-threonyl-[protein] + ATP = O-phospho-L-threonyl-[protein] + ADP + H(+)</text>
        <dbReference type="Rhea" id="RHEA:46608"/>
        <dbReference type="Rhea" id="RHEA-COMP:11060"/>
        <dbReference type="Rhea" id="RHEA-COMP:11605"/>
        <dbReference type="ChEBI" id="CHEBI:15378"/>
        <dbReference type="ChEBI" id="CHEBI:30013"/>
        <dbReference type="ChEBI" id="CHEBI:30616"/>
        <dbReference type="ChEBI" id="CHEBI:61977"/>
        <dbReference type="ChEBI" id="CHEBI:456216"/>
        <dbReference type="EC" id="2.7.11.1"/>
    </reaction>
</comment>
<evidence type="ECO:0000256" key="10">
    <source>
        <dbReference type="RuleBase" id="RU000304"/>
    </source>
</evidence>
<accession>B6JXW0</accession>
<dbReference type="GO" id="GO:0000245">
    <property type="term" value="P:spliceosomal complex assembly"/>
    <property type="evidence" value="ECO:0000318"/>
    <property type="project" value="GO_Central"/>
</dbReference>
<keyword evidence="5 12" id="KW-0418">Kinase</keyword>
<dbReference type="GO" id="GO:0005737">
    <property type="term" value="C:cytoplasm"/>
    <property type="evidence" value="ECO:0000318"/>
    <property type="project" value="GO_Central"/>
</dbReference>
<feature type="binding site" evidence="9">
    <location>
        <position position="51"/>
    </location>
    <ligand>
        <name>ATP</name>
        <dbReference type="ChEBI" id="CHEBI:30616"/>
    </ligand>
</feature>
<dbReference type="OMA" id="THHIHKH"/>
<dbReference type="STRING" id="402676.B6JXW0"/>
<dbReference type="EC" id="2.7.11.1" evidence="1"/>
<keyword evidence="13" id="KW-1185">Reference proteome</keyword>
<dbReference type="GO" id="GO:0004674">
    <property type="term" value="F:protein serine/threonine kinase activity"/>
    <property type="evidence" value="ECO:0000318"/>
    <property type="project" value="GO_Central"/>
</dbReference>
<dbReference type="JaponicusDB" id="SJAG_05231"/>
<dbReference type="GO" id="GO:0005524">
    <property type="term" value="F:ATP binding"/>
    <property type="evidence" value="ECO:0007669"/>
    <property type="project" value="UniProtKB-UniRule"/>
</dbReference>
<dbReference type="PROSITE" id="PS50011">
    <property type="entry name" value="PROTEIN_KINASE_DOM"/>
    <property type="match status" value="1"/>
</dbReference>
<dbReference type="Gene3D" id="1.10.510.10">
    <property type="entry name" value="Transferase(Phosphotransferase) domain 1"/>
    <property type="match status" value="1"/>
</dbReference>
<dbReference type="PANTHER" id="PTHR47634:SF9">
    <property type="entry name" value="PROTEIN KINASE DOMAIN-CONTAINING PROTEIN-RELATED"/>
    <property type="match status" value="1"/>
</dbReference>
<dbReference type="EMBL" id="KE651168">
    <property type="protein sequence ID" value="EEB06378.2"/>
    <property type="molecule type" value="Genomic_DNA"/>
</dbReference>
<dbReference type="HOGENOM" id="CLU_000288_81_13_1"/>
<evidence type="ECO:0000256" key="2">
    <source>
        <dbReference type="ARBA" id="ARBA00022527"/>
    </source>
</evidence>
<dbReference type="VEuPathDB" id="FungiDB:SJAG_05231"/>
<dbReference type="InterPro" id="IPR051334">
    <property type="entry name" value="SRPK"/>
</dbReference>
<keyword evidence="2 10" id="KW-0723">Serine/threonine-protein kinase</keyword>
<dbReference type="OrthoDB" id="2649at2759"/>
<gene>
    <name evidence="12" type="ORF">SJAG_05231</name>
</gene>
<name>B6JXW0_SCHJY</name>
<sequence length="449" mass="52082">MNYGPGGYHVTHIGDSLKGGQYTIIRKLGWGQFSTVWLAKDNKHNHYRVVKICRSSRAHRENAIDEIRILRKVNSKRNTHPGRRHIVELLDYFEVQGPNGVHVCLVFETLGQNLLSVMRSFRSYNIPMCLVRRFTKQLLLGLDFLHRECGIIHTDLKPENVLIRINDDDLVDCLSDIYEAEEDTVGDITRSRPLCSAALERYASQYIKVGKYYQLKRAIKATSSHETQHLYKEQLRQLEKQLPPNYQVLGKHAILVSVVIADLGNSCLTDFHFTDEIQTRQYRAPEIILHHPWGASTDCWSLACMVFELLTSEYLFNPKNDSEVSRDEMHLLLFESVLGDLPEFMLRKLKRKGTYLYKTNGKRRNVKHRMSIESMLVKRHNFEPTHARMIESFLKPLLVYEPQKRADTRSMLSHAWFTGNIHSESVHYSFDKIEGWGSLASRNKLPISS</sequence>
<keyword evidence="3" id="KW-0808">Transferase</keyword>
<dbReference type="Pfam" id="PF00069">
    <property type="entry name" value="Pkinase"/>
    <property type="match status" value="2"/>
</dbReference>
<dbReference type="SMART" id="SM00220">
    <property type="entry name" value="S_TKc"/>
    <property type="match status" value="1"/>
</dbReference>
<dbReference type="Gene3D" id="3.30.200.20">
    <property type="entry name" value="Phosphorylase Kinase, domain 1"/>
    <property type="match status" value="1"/>
</dbReference>
<protein>
    <recommendedName>
        <fullName evidence="1">non-specific serine/threonine protein kinase</fullName>
        <ecNumber evidence="1">2.7.11.1</ecNumber>
    </recommendedName>
</protein>
<evidence type="ECO:0000313" key="12">
    <source>
        <dbReference type="EMBL" id="EEB06378.2"/>
    </source>
</evidence>
<evidence type="ECO:0000259" key="11">
    <source>
        <dbReference type="PROSITE" id="PS50011"/>
    </source>
</evidence>
<dbReference type="SUPFAM" id="SSF56112">
    <property type="entry name" value="Protein kinase-like (PK-like)"/>
    <property type="match status" value="1"/>
</dbReference>
<evidence type="ECO:0000256" key="1">
    <source>
        <dbReference type="ARBA" id="ARBA00012513"/>
    </source>
</evidence>
<dbReference type="GO" id="GO:0005634">
    <property type="term" value="C:nucleus"/>
    <property type="evidence" value="ECO:0000318"/>
    <property type="project" value="GO_Central"/>
</dbReference>
<proteinExistence type="inferred from homology"/>
<dbReference type="PROSITE" id="PS00108">
    <property type="entry name" value="PROTEIN_KINASE_ST"/>
    <property type="match status" value="1"/>
</dbReference>
<evidence type="ECO:0000256" key="4">
    <source>
        <dbReference type="ARBA" id="ARBA00022741"/>
    </source>
</evidence>
<dbReference type="GeneID" id="7051377"/>
<evidence type="ECO:0000256" key="7">
    <source>
        <dbReference type="ARBA" id="ARBA00047899"/>
    </source>
</evidence>
<comment type="catalytic activity">
    <reaction evidence="8">
        <text>L-seryl-[protein] + ATP = O-phospho-L-seryl-[protein] + ADP + H(+)</text>
        <dbReference type="Rhea" id="RHEA:17989"/>
        <dbReference type="Rhea" id="RHEA-COMP:9863"/>
        <dbReference type="Rhea" id="RHEA-COMP:11604"/>
        <dbReference type="ChEBI" id="CHEBI:15378"/>
        <dbReference type="ChEBI" id="CHEBI:29999"/>
        <dbReference type="ChEBI" id="CHEBI:30616"/>
        <dbReference type="ChEBI" id="CHEBI:83421"/>
        <dbReference type="ChEBI" id="CHEBI:456216"/>
        <dbReference type="EC" id="2.7.11.1"/>
    </reaction>
</comment>
<dbReference type="RefSeq" id="XP_002172671.2">
    <property type="nucleotide sequence ID" value="XM_002172635.2"/>
</dbReference>
<dbReference type="Proteomes" id="UP000001744">
    <property type="component" value="Unassembled WGS sequence"/>
</dbReference>
<dbReference type="PANTHER" id="PTHR47634">
    <property type="entry name" value="PROTEIN KINASE DOMAIN-CONTAINING PROTEIN-RELATED"/>
    <property type="match status" value="1"/>
</dbReference>
<organism evidence="12 13">
    <name type="scientific">Schizosaccharomyces japonicus (strain yFS275 / FY16936)</name>
    <name type="common">Fission yeast</name>
    <dbReference type="NCBI Taxonomy" id="402676"/>
    <lineage>
        <taxon>Eukaryota</taxon>
        <taxon>Fungi</taxon>
        <taxon>Dikarya</taxon>
        <taxon>Ascomycota</taxon>
        <taxon>Taphrinomycotina</taxon>
        <taxon>Schizosaccharomycetes</taxon>
        <taxon>Schizosaccharomycetales</taxon>
        <taxon>Schizosaccharomycetaceae</taxon>
        <taxon>Schizosaccharomyces</taxon>
    </lineage>
</organism>
<dbReference type="PROSITE" id="PS00107">
    <property type="entry name" value="PROTEIN_KINASE_ATP"/>
    <property type="match status" value="1"/>
</dbReference>
<feature type="domain" description="Protein kinase" evidence="11">
    <location>
        <begin position="22"/>
        <end position="417"/>
    </location>
</feature>
<dbReference type="eggNOG" id="KOG1290">
    <property type="taxonomic scope" value="Eukaryota"/>
</dbReference>
<evidence type="ECO:0000256" key="6">
    <source>
        <dbReference type="ARBA" id="ARBA00022840"/>
    </source>
</evidence>
<keyword evidence="4 9" id="KW-0547">Nucleotide-binding</keyword>
<dbReference type="InterPro" id="IPR008271">
    <property type="entry name" value="Ser/Thr_kinase_AS"/>
</dbReference>
<keyword evidence="6 9" id="KW-0067">ATP-binding</keyword>
<dbReference type="GO" id="GO:0050684">
    <property type="term" value="P:regulation of mRNA processing"/>
    <property type="evidence" value="ECO:0000318"/>
    <property type="project" value="GO_Central"/>
</dbReference>
<evidence type="ECO:0000256" key="5">
    <source>
        <dbReference type="ARBA" id="ARBA00022777"/>
    </source>
</evidence>
<dbReference type="AlphaFoldDB" id="B6JXW0"/>
<reference evidence="12 13" key="1">
    <citation type="journal article" date="2011" name="Science">
        <title>Comparative functional genomics of the fission yeasts.</title>
        <authorList>
            <person name="Rhind N."/>
            <person name="Chen Z."/>
            <person name="Yassour M."/>
            <person name="Thompson D.A."/>
            <person name="Haas B.J."/>
            <person name="Habib N."/>
            <person name="Wapinski I."/>
            <person name="Roy S."/>
            <person name="Lin M.F."/>
            <person name="Heiman D.I."/>
            <person name="Young S.K."/>
            <person name="Furuya K."/>
            <person name="Guo Y."/>
            <person name="Pidoux A."/>
            <person name="Chen H.M."/>
            <person name="Robbertse B."/>
            <person name="Goldberg J.M."/>
            <person name="Aoki K."/>
            <person name="Bayne E.H."/>
            <person name="Berlin A.M."/>
            <person name="Desjardins C.A."/>
            <person name="Dobbs E."/>
            <person name="Dukaj L."/>
            <person name="Fan L."/>
            <person name="FitzGerald M.G."/>
            <person name="French C."/>
            <person name="Gujja S."/>
            <person name="Hansen K."/>
            <person name="Keifenheim D."/>
            <person name="Levin J.Z."/>
            <person name="Mosher R.A."/>
            <person name="Mueller C.A."/>
            <person name="Pfiffner J."/>
            <person name="Priest M."/>
            <person name="Russ C."/>
            <person name="Smialowska A."/>
            <person name="Swoboda P."/>
            <person name="Sykes S.M."/>
            <person name="Vaughn M."/>
            <person name="Vengrova S."/>
            <person name="Yoder R."/>
            <person name="Zeng Q."/>
            <person name="Allshire R."/>
            <person name="Baulcombe D."/>
            <person name="Birren B.W."/>
            <person name="Brown W."/>
            <person name="Ekwall K."/>
            <person name="Kellis M."/>
            <person name="Leatherwood J."/>
            <person name="Levin H."/>
            <person name="Margalit H."/>
            <person name="Martienssen R."/>
            <person name="Nieduszynski C.A."/>
            <person name="Spatafora J.W."/>
            <person name="Friedman N."/>
            <person name="Dalgaard J.Z."/>
            <person name="Baumann P."/>
            <person name="Niki H."/>
            <person name="Regev A."/>
            <person name="Nusbaum C."/>
        </authorList>
    </citation>
    <scope>NUCLEOTIDE SEQUENCE [LARGE SCALE GENOMIC DNA]</scope>
    <source>
        <strain evidence="13">yFS275 / FY16936</strain>
    </source>
</reference>